<keyword evidence="2" id="KW-0732">Signal</keyword>
<keyword evidence="4" id="KW-0998">Cell outer membrane</keyword>
<accession>A0A0J6RJY8</accession>
<comment type="subcellular location">
    <subcellularLocation>
        <location evidence="1">Cell outer membrane</location>
    </subcellularLocation>
</comment>
<dbReference type="InterPro" id="IPR027385">
    <property type="entry name" value="Beta-barrel_OMP"/>
</dbReference>
<evidence type="ECO:0000256" key="4">
    <source>
        <dbReference type="ARBA" id="ARBA00023237"/>
    </source>
</evidence>
<protein>
    <recommendedName>
        <fullName evidence="6">Outer membrane protein beta-barrel domain-containing protein</fullName>
    </recommendedName>
</protein>
<comment type="similarity">
    <text evidence="5">Belongs to the Omp25/RopB family.</text>
</comment>
<evidence type="ECO:0000256" key="1">
    <source>
        <dbReference type="ARBA" id="ARBA00004442"/>
    </source>
</evidence>
<proteinExistence type="inferred from homology"/>
<evidence type="ECO:0000256" key="5">
    <source>
        <dbReference type="ARBA" id="ARBA00038306"/>
    </source>
</evidence>
<dbReference type="PANTHER" id="PTHR34001:SF3">
    <property type="entry name" value="BLL7405 PROTEIN"/>
    <property type="match status" value="1"/>
</dbReference>
<evidence type="ECO:0000259" key="6">
    <source>
        <dbReference type="Pfam" id="PF13505"/>
    </source>
</evidence>
<evidence type="ECO:0000256" key="3">
    <source>
        <dbReference type="ARBA" id="ARBA00023136"/>
    </source>
</evidence>
<dbReference type="Proteomes" id="UP000035929">
    <property type="component" value="Unassembled WGS sequence"/>
</dbReference>
<dbReference type="Gene3D" id="2.40.160.20">
    <property type="match status" value="1"/>
</dbReference>
<dbReference type="PANTHER" id="PTHR34001">
    <property type="entry name" value="BLL7405 PROTEIN"/>
    <property type="match status" value="1"/>
</dbReference>
<sequence>LPVFTWTGIYAGVNAGAAFSGSEQPRYTEGRGFVGLNPGVLDGFRKSREQTGFVGGGQIGYNYQVGGIVLGAEADFQYAGLDRRRTGTGALTNLAPGHTDTDILTSRTRIETLGTVRGRIGFLPTERLMVYATGGLAYGDVRMRTAYTDTGTGPFFPGGINVIPYSGARSSMQVGYVAGGGIEYAITDRLSAKIEGLYGDLGRSSVTARYTGTGSKKKQIRQRQVPD</sequence>
<dbReference type="InterPro" id="IPR011250">
    <property type="entry name" value="OMP/PagP_B-barrel"/>
</dbReference>
<dbReference type="InterPro" id="IPR051692">
    <property type="entry name" value="OMP-like"/>
</dbReference>
<dbReference type="PATRIC" id="fig|270351.6.peg.6098"/>
<dbReference type="GO" id="GO:0009279">
    <property type="term" value="C:cell outer membrane"/>
    <property type="evidence" value="ECO:0007669"/>
    <property type="project" value="UniProtKB-SubCell"/>
</dbReference>
<keyword evidence="3" id="KW-0472">Membrane</keyword>
<evidence type="ECO:0000313" key="7">
    <source>
        <dbReference type="EMBL" id="KMO23155.1"/>
    </source>
</evidence>
<organism evidence="7 8">
    <name type="scientific">Methylobacterium aquaticum</name>
    <dbReference type="NCBI Taxonomy" id="270351"/>
    <lineage>
        <taxon>Bacteria</taxon>
        <taxon>Pseudomonadati</taxon>
        <taxon>Pseudomonadota</taxon>
        <taxon>Alphaproteobacteria</taxon>
        <taxon>Hyphomicrobiales</taxon>
        <taxon>Methylobacteriaceae</taxon>
        <taxon>Methylobacterium</taxon>
    </lineage>
</organism>
<reference evidence="7 8" key="1">
    <citation type="submission" date="2015-03" db="EMBL/GenBank/DDBJ databases">
        <title>Genome sequencing of Methylobacterium aquaticum DSM16371 type strain.</title>
        <authorList>
            <person name="Chaudhry V."/>
            <person name="Patil P.B."/>
        </authorList>
    </citation>
    <scope>NUCLEOTIDE SEQUENCE [LARGE SCALE GENOMIC DNA]</scope>
    <source>
        <strain evidence="7 8">DSM 16371</strain>
    </source>
</reference>
<dbReference type="RefSeq" id="WP_048468150.1">
    <property type="nucleotide sequence ID" value="NZ_LABX01000505.1"/>
</dbReference>
<evidence type="ECO:0000256" key="2">
    <source>
        <dbReference type="ARBA" id="ARBA00022729"/>
    </source>
</evidence>
<gene>
    <name evidence="7" type="ORF">VP06_33600</name>
</gene>
<feature type="domain" description="Outer membrane protein beta-barrel" evidence="6">
    <location>
        <begin position="15"/>
        <end position="203"/>
    </location>
</feature>
<dbReference type="SUPFAM" id="SSF56925">
    <property type="entry name" value="OMPA-like"/>
    <property type="match status" value="1"/>
</dbReference>
<dbReference type="EMBL" id="LABX01000505">
    <property type="protein sequence ID" value="KMO23155.1"/>
    <property type="molecule type" value="Genomic_DNA"/>
</dbReference>
<name>A0A0J6RJY8_9HYPH</name>
<comment type="caution">
    <text evidence="7">The sequence shown here is derived from an EMBL/GenBank/DDBJ whole genome shotgun (WGS) entry which is preliminary data.</text>
</comment>
<evidence type="ECO:0000313" key="8">
    <source>
        <dbReference type="Proteomes" id="UP000035929"/>
    </source>
</evidence>
<dbReference type="AlphaFoldDB" id="A0A0J6RJY8"/>
<dbReference type="Pfam" id="PF13505">
    <property type="entry name" value="OMP_b-brl"/>
    <property type="match status" value="1"/>
</dbReference>
<feature type="non-terminal residue" evidence="7">
    <location>
        <position position="1"/>
    </location>
</feature>